<dbReference type="GO" id="GO:0003700">
    <property type="term" value="F:DNA-binding transcription factor activity"/>
    <property type="evidence" value="ECO:0007669"/>
    <property type="project" value="InterPro"/>
</dbReference>
<dbReference type="InterPro" id="IPR036388">
    <property type="entry name" value="WH-like_DNA-bd_sf"/>
</dbReference>
<keyword evidence="1" id="KW-0805">Transcription regulation</keyword>
<proteinExistence type="predicted"/>
<organism evidence="6 7">
    <name type="scientific">Nakamurella flava</name>
    <dbReference type="NCBI Taxonomy" id="2576308"/>
    <lineage>
        <taxon>Bacteria</taxon>
        <taxon>Bacillati</taxon>
        <taxon>Actinomycetota</taxon>
        <taxon>Actinomycetes</taxon>
        <taxon>Nakamurellales</taxon>
        <taxon>Nakamurellaceae</taxon>
        <taxon>Nakamurella</taxon>
    </lineage>
</organism>
<accession>A0A4U6QCQ4</accession>
<evidence type="ECO:0000256" key="2">
    <source>
        <dbReference type="ARBA" id="ARBA00023125"/>
    </source>
</evidence>
<dbReference type="SMART" id="SM00345">
    <property type="entry name" value="HTH_GNTR"/>
    <property type="match status" value="1"/>
</dbReference>
<dbReference type="OrthoDB" id="4535513at2"/>
<keyword evidence="2" id="KW-0238">DNA-binding</keyword>
<evidence type="ECO:0000256" key="1">
    <source>
        <dbReference type="ARBA" id="ARBA00023015"/>
    </source>
</evidence>
<dbReference type="Gene3D" id="1.10.10.10">
    <property type="entry name" value="Winged helix-like DNA-binding domain superfamily/Winged helix DNA-binding domain"/>
    <property type="match status" value="1"/>
</dbReference>
<dbReference type="SMART" id="SM00895">
    <property type="entry name" value="FCD"/>
    <property type="match status" value="1"/>
</dbReference>
<keyword evidence="7" id="KW-1185">Reference proteome</keyword>
<evidence type="ECO:0000256" key="3">
    <source>
        <dbReference type="ARBA" id="ARBA00023163"/>
    </source>
</evidence>
<feature type="region of interest" description="Disordered" evidence="4">
    <location>
        <begin position="1"/>
        <end position="20"/>
    </location>
</feature>
<dbReference type="Proteomes" id="UP000306985">
    <property type="component" value="Unassembled WGS sequence"/>
</dbReference>
<evidence type="ECO:0000313" key="6">
    <source>
        <dbReference type="EMBL" id="TKV57732.1"/>
    </source>
</evidence>
<keyword evidence="3" id="KW-0804">Transcription</keyword>
<dbReference type="Pfam" id="PF00392">
    <property type="entry name" value="GntR"/>
    <property type="match status" value="1"/>
</dbReference>
<dbReference type="InterPro" id="IPR008920">
    <property type="entry name" value="TF_FadR/GntR_C"/>
</dbReference>
<dbReference type="InterPro" id="IPR000524">
    <property type="entry name" value="Tscrpt_reg_HTH_GntR"/>
</dbReference>
<dbReference type="AlphaFoldDB" id="A0A4U6QCQ4"/>
<dbReference type="PANTHER" id="PTHR43537">
    <property type="entry name" value="TRANSCRIPTIONAL REGULATOR, GNTR FAMILY"/>
    <property type="match status" value="1"/>
</dbReference>
<evidence type="ECO:0000259" key="5">
    <source>
        <dbReference type="PROSITE" id="PS50949"/>
    </source>
</evidence>
<protein>
    <submittedName>
        <fullName evidence="6">FadR family transcriptional regulator</fullName>
    </submittedName>
</protein>
<dbReference type="CDD" id="cd07377">
    <property type="entry name" value="WHTH_GntR"/>
    <property type="match status" value="1"/>
</dbReference>
<gene>
    <name evidence="6" type="ORF">FDO65_16425</name>
</gene>
<dbReference type="Pfam" id="PF07729">
    <property type="entry name" value="FCD"/>
    <property type="match status" value="1"/>
</dbReference>
<feature type="domain" description="HTH gntR-type" evidence="5">
    <location>
        <begin position="116"/>
        <end position="188"/>
    </location>
</feature>
<dbReference type="SUPFAM" id="SSF46785">
    <property type="entry name" value="Winged helix' DNA-binding domain"/>
    <property type="match status" value="1"/>
</dbReference>
<dbReference type="PRINTS" id="PR00035">
    <property type="entry name" value="HTHGNTR"/>
</dbReference>
<name>A0A4U6QCQ4_9ACTN</name>
<dbReference type="PROSITE" id="PS50949">
    <property type="entry name" value="HTH_GNTR"/>
    <property type="match status" value="1"/>
</dbReference>
<evidence type="ECO:0000256" key="4">
    <source>
        <dbReference type="SAM" id="MobiDB-lite"/>
    </source>
</evidence>
<dbReference type="GO" id="GO:0003677">
    <property type="term" value="F:DNA binding"/>
    <property type="evidence" value="ECO:0007669"/>
    <property type="project" value="UniProtKB-KW"/>
</dbReference>
<dbReference type="EMBL" id="SZZH01000004">
    <property type="protein sequence ID" value="TKV57732.1"/>
    <property type="molecule type" value="Genomic_DNA"/>
</dbReference>
<comment type="caution">
    <text evidence="6">The sequence shown here is derived from an EMBL/GenBank/DDBJ whole genome shotgun (WGS) entry which is preliminary data.</text>
</comment>
<dbReference type="Gene3D" id="1.20.120.530">
    <property type="entry name" value="GntR ligand-binding domain-like"/>
    <property type="match status" value="1"/>
</dbReference>
<dbReference type="InterPro" id="IPR036390">
    <property type="entry name" value="WH_DNA-bd_sf"/>
</dbReference>
<evidence type="ECO:0000313" key="7">
    <source>
        <dbReference type="Proteomes" id="UP000306985"/>
    </source>
</evidence>
<dbReference type="PANTHER" id="PTHR43537:SF5">
    <property type="entry name" value="UXU OPERON TRANSCRIPTIONAL REGULATOR"/>
    <property type="match status" value="1"/>
</dbReference>
<dbReference type="SUPFAM" id="SSF48008">
    <property type="entry name" value="GntR ligand-binding domain-like"/>
    <property type="match status" value="1"/>
</dbReference>
<reference evidence="6 7" key="1">
    <citation type="submission" date="2019-05" db="EMBL/GenBank/DDBJ databases">
        <title>Nakamurella sp. N5BH11, whole genome shotgun sequence.</title>
        <authorList>
            <person name="Tuo L."/>
        </authorList>
    </citation>
    <scope>NUCLEOTIDE SEQUENCE [LARGE SCALE GENOMIC DNA]</scope>
    <source>
        <strain evidence="6 7">N5BH11</strain>
    </source>
</reference>
<sequence length="350" mass="37059">MRRPGPSVRPTRGWRLPRSRGARAAASFAAHNTQIPLWSDHTVRQVRSPPTGSLAPGPSLTDVVRPCAGVLASLIASPHRVARSTCGCGVSTRAPVATREGPDVATEPSWAPVDRVPTYQLVLSRIEEQLVSRSLRPGDKLPPERELAAMLGASRPAVREALRVLQAQGILKSSVGTGADSGTVVMSAPSGALTHLLRVHLAVASFPLSDVVEARVMLERFSAVSAVQSGAIDGAALDGILTAMEREDIGQDEFNELDTRFHVAIAESGGNRLVADLTVAVRESSRTDIHAALTADPEWGDVRSTLRAEHRAIAGALTDGDGPGAADLLEAHIRGFFRYMRQVGVAADPD</sequence>
<dbReference type="InterPro" id="IPR011711">
    <property type="entry name" value="GntR_C"/>
</dbReference>